<comment type="caution">
    <text evidence="1">The sequence shown here is derived from an EMBL/GenBank/DDBJ whole genome shotgun (WGS) entry which is preliminary data.</text>
</comment>
<dbReference type="RefSeq" id="WP_174818130.1">
    <property type="nucleotide sequence ID" value="NZ_CABMNB010000019.1"/>
</dbReference>
<organism evidence="1 2">
    <name type="scientific">Paenibacillus thiaminolyticus</name>
    <name type="common">Bacillus thiaminolyticus</name>
    <dbReference type="NCBI Taxonomy" id="49283"/>
    <lineage>
        <taxon>Bacteria</taxon>
        <taxon>Bacillati</taxon>
        <taxon>Bacillota</taxon>
        <taxon>Bacilli</taxon>
        <taxon>Bacillales</taxon>
        <taxon>Paenibacillaceae</taxon>
        <taxon>Paenibacillus</taxon>
    </lineage>
</organism>
<name>A0ABT4FYG3_PANTH</name>
<proteinExistence type="predicted"/>
<protein>
    <submittedName>
        <fullName evidence="1">Uncharacterized protein</fullName>
    </submittedName>
</protein>
<accession>A0ABT4FYG3</accession>
<evidence type="ECO:0000313" key="2">
    <source>
        <dbReference type="Proteomes" id="UP001209276"/>
    </source>
</evidence>
<dbReference type="Proteomes" id="UP001209276">
    <property type="component" value="Unassembled WGS sequence"/>
</dbReference>
<gene>
    <name evidence="1" type="ORF">M5W83_12280</name>
</gene>
<evidence type="ECO:0000313" key="1">
    <source>
        <dbReference type="EMBL" id="MCY9607921.1"/>
    </source>
</evidence>
<dbReference type="GeneID" id="76999867"/>
<sequence>MVMLDDEWYISIRLLPDYVSCRDYRYTFRFPGRDDTVLSSSGHYLPGISMFDLDDTAFVRLSALDYALRFDENVAYIVELASKPM</sequence>
<dbReference type="EMBL" id="JAMDMM010000023">
    <property type="protein sequence ID" value="MCY9607921.1"/>
    <property type="molecule type" value="Genomic_DNA"/>
</dbReference>
<keyword evidence="2" id="KW-1185">Reference proteome</keyword>
<reference evidence="1 2" key="1">
    <citation type="submission" date="2022-05" db="EMBL/GenBank/DDBJ databases">
        <title>Genome Sequencing of Bee-Associated Microbes.</title>
        <authorList>
            <person name="Dunlap C."/>
        </authorList>
    </citation>
    <scope>NUCLEOTIDE SEQUENCE [LARGE SCALE GENOMIC DNA]</scope>
    <source>
        <strain evidence="1 2">NRRL B-14613</strain>
    </source>
</reference>